<sequence>MSNTRIGIALIDRGNNNYDWGFVVYLNSNLSPHGTAPLFQHYYDNQAQAYRVSGGPVNLAQIFGIVEVASVADNLYNTIVATVRSYSPDEHNYNPSGRAWGSAAWVIRTLQQLRQLVPFQLRWADSEIHGHIMNNLVPLLHGKRAANRFPLVPFSNGT</sequence>
<organism evidence="1 2">
    <name type="scientific">Cyclocybe aegerita</name>
    <name type="common">Black poplar mushroom</name>
    <name type="synonym">Agrocybe aegerita</name>
    <dbReference type="NCBI Taxonomy" id="1973307"/>
    <lineage>
        <taxon>Eukaryota</taxon>
        <taxon>Fungi</taxon>
        <taxon>Dikarya</taxon>
        <taxon>Basidiomycota</taxon>
        <taxon>Agaricomycotina</taxon>
        <taxon>Agaricomycetes</taxon>
        <taxon>Agaricomycetidae</taxon>
        <taxon>Agaricales</taxon>
        <taxon>Agaricineae</taxon>
        <taxon>Bolbitiaceae</taxon>
        <taxon>Cyclocybe</taxon>
    </lineage>
</organism>
<protein>
    <submittedName>
        <fullName evidence="1">Uncharacterized protein</fullName>
    </submittedName>
</protein>
<dbReference type="AlphaFoldDB" id="A0A8S0WHD5"/>
<keyword evidence="2" id="KW-1185">Reference proteome</keyword>
<evidence type="ECO:0000313" key="1">
    <source>
        <dbReference type="EMBL" id="CAA7269560.1"/>
    </source>
</evidence>
<name>A0A8S0WHD5_CYCAE</name>
<gene>
    <name evidence="1" type="ORF">AAE3_LOCUS11746</name>
</gene>
<reference evidence="1 2" key="1">
    <citation type="submission" date="2020-01" db="EMBL/GenBank/DDBJ databases">
        <authorList>
            <person name="Gupta K D."/>
        </authorList>
    </citation>
    <scope>NUCLEOTIDE SEQUENCE [LARGE SCALE GENOMIC DNA]</scope>
</reference>
<proteinExistence type="predicted"/>
<comment type="caution">
    <text evidence="1">The sequence shown here is derived from an EMBL/GenBank/DDBJ whole genome shotgun (WGS) entry which is preliminary data.</text>
</comment>
<accession>A0A8S0WHD5</accession>
<evidence type="ECO:0000313" key="2">
    <source>
        <dbReference type="Proteomes" id="UP000467700"/>
    </source>
</evidence>
<dbReference type="Proteomes" id="UP000467700">
    <property type="component" value="Unassembled WGS sequence"/>
</dbReference>
<dbReference type="EMBL" id="CACVBS010000079">
    <property type="protein sequence ID" value="CAA7269560.1"/>
    <property type="molecule type" value="Genomic_DNA"/>
</dbReference>